<dbReference type="InterPro" id="IPR012438">
    <property type="entry name" value="DUF1639"/>
</dbReference>
<dbReference type="PANTHER" id="PTHR33130:SF91">
    <property type="match status" value="1"/>
</dbReference>
<proteinExistence type="predicted"/>
<dbReference type="EMBL" id="CM001743">
    <property type="protein sequence ID" value="KJB22886.1"/>
    <property type="molecule type" value="Genomic_DNA"/>
</dbReference>
<evidence type="ECO:0008006" key="4">
    <source>
        <dbReference type="Google" id="ProtNLM"/>
    </source>
</evidence>
<name>A0A0D2R0H2_GOSRA</name>
<dbReference type="AlphaFoldDB" id="A0A0D2R0H2"/>
<keyword evidence="3" id="KW-1185">Reference proteome</keyword>
<organism evidence="2 3">
    <name type="scientific">Gossypium raimondii</name>
    <name type="common">Peruvian cotton</name>
    <name type="synonym">Gossypium klotzschianum subsp. raimondii</name>
    <dbReference type="NCBI Taxonomy" id="29730"/>
    <lineage>
        <taxon>Eukaryota</taxon>
        <taxon>Viridiplantae</taxon>
        <taxon>Streptophyta</taxon>
        <taxon>Embryophyta</taxon>
        <taxon>Tracheophyta</taxon>
        <taxon>Spermatophyta</taxon>
        <taxon>Magnoliopsida</taxon>
        <taxon>eudicotyledons</taxon>
        <taxon>Gunneridae</taxon>
        <taxon>Pentapetalae</taxon>
        <taxon>rosids</taxon>
        <taxon>malvids</taxon>
        <taxon>Malvales</taxon>
        <taxon>Malvaceae</taxon>
        <taxon>Malvoideae</taxon>
        <taxon>Gossypium</taxon>
    </lineage>
</organism>
<reference evidence="2 3" key="1">
    <citation type="journal article" date="2012" name="Nature">
        <title>Repeated polyploidization of Gossypium genomes and the evolution of spinnable cotton fibres.</title>
        <authorList>
            <person name="Paterson A.H."/>
            <person name="Wendel J.F."/>
            <person name="Gundlach H."/>
            <person name="Guo H."/>
            <person name="Jenkins J."/>
            <person name="Jin D."/>
            <person name="Llewellyn D."/>
            <person name="Showmaker K.C."/>
            <person name="Shu S."/>
            <person name="Udall J."/>
            <person name="Yoo M.J."/>
            <person name="Byers R."/>
            <person name="Chen W."/>
            <person name="Doron-Faigenboim A."/>
            <person name="Duke M.V."/>
            <person name="Gong L."/>
            <person name="Grimwood J."/>
            <person name="Grover C."/>
            <person name="Grupp K."/>
            <person name="Hu G."/>
            <person name="Lee T.H."/>
            <person name="Li J."/>
            <person name="Lin L."/>
            <person name="Liu T."/>
            <person name="Marler B.S."/>
            <person name="Page J.T."/>
            <person name="Roberts A.W."/>
            <person name="Romanel E."/>
            <person name="Sanders W.S."/>
            <person name="Szadkowski E."/>
            <person name="Tan X."/>
            <person name="Tang H."/>
            <person name="Xu C."/>
            <person name="Wang J."/>
            <person name="Wang Z."/>
            <person name="Zhang D."/>
            <person name="Zhang L."/>
            <person name="Ashrafi H."/>
            <person name="Bedon F."/>
            <person name="Bowers J.E."/>
            <person name="Brubaker C.L."/>
            <person name="Chee P.W."/>
            <person name="Das S."/>
            <person name="Gingle A.R."/>
            <person name="Haigler C.H."/>
            <person name="Harker D."/>
            <person name="Hoffmann L.V."/>
            <person name="Hovav R."/>
            <person name="Jones D.C."/>
            <person name="Lemke C."/>
            <person name="Mansoor S."/>
            <person name="ur Rahman M."/>
            <person name="Rainville L.N."/>
            <person name="Rambani A."/>
            <person name="Reddy U.K."/>
            <person name="Rong J.K."/>
            <person name="Saranga Y."/>
            <person name="Scheffler B.E."/>
            <person name="Scheffler J.A."/>
            <person name="Stelly D.M."/>
            <person name="Triplett B.A."/>
            <person name="Van Deynze A."/>
            <person name="Vaslin M.F."/>
            <person name="Waghmare V.N."/>
            <person name="Walford S.A."/>
            <person name="Wright R.J."/>
            <person name="Zaki E.A."/>
            <person name="Zhang T."/>
            <person name="Dennis E.S."/>
            <person name="Mayer K.F."/>
            <person name="Peterson D.G."/>
            <person name="Rokhsar D.S."/>
            <person name="Wang X."/>
            <person name="Schmutz J."/>
        </authorList>
    </citation>
    <scope>NUCLEOTIDE SEQUENCE [LARGE SCALE GENOMIC DNA]</scope>
</reference>
<dbReference type="Gramene" id="KJB22886">
    <property type="protein sequence ID" value="KJB22886"/>
    <property type="gene ID" value="B456_004G071800"/>
</dbReference>
<evidence type="ECO:0000256" key="1">
    <source>
        <dbReference type="SAM" id="MobiDB-lite"/>
    </source>
</evidence>
<protein>
    <recommendedName>
        <fullName evidence="4">DUF1639 domain-containing protein</fullName>
    </recommendedName>
</protein>
<dbReference type="Pfam" id="PF07797">
    <property type="entry name" value="DUF1639"/>
    <property type="match status" value="1"/>
</dbReference>
<dbReference type="PANTHER" id="PTHR33130">
    <property type="entry name" value="PUTATIVE (DUF1639)-RELATED"/>
    <property type="match status" value="1"/>
</dbReference>
<feature type="compositionally biased region" description="Basic and acidic residues" evidence="1">
    <location>
        <begin position="314"/>
        <end position="337"/>
    </location>
</feature>
<feature type="region of interest" description="Disordered" evidence="1">
    <location>
        <begin position="291"/>
        <end position="343"/>
    </location>
</feature>
<dbReference type="Proteomes" id="UP000032304">
    <property type="component" value="Chromosome 4"/>
</dbReference>
<feature type="compositionally biased region" description="Basic and acidic residues" evidence="1">
    <location>
        <begin position="183"/>
        <end position="195"/>
    </location>
</feature>
<gene>
    <name evidence="2" type="ORF">B456_004G071800</name>
</gene>
<evidence type="ECO:0000313" key="3">
    <source>
        <dbReference type="Proteomes" id="UP000032304"/>
    </source>
</evidence>
<feature type="region of interest" description="Disordered" evidence="1">
    <location>
        <begin position="171"/>
        <end position="245"/>
    </location>
</feature>
<sequence length="406" mass="45654">MLKHIAFLTDINVKKRSNKLKNISVEIVGQRQDRPHSTQPVSHKSIVTALFLLPSSFSFLHNKSLKQHSFTLSSISPFLYFSLFSQISLFSFCSVSFLLSPIKDGEFLFSLFYQSMVFHSVSETRNNSNETVTETEGVVMASSSALKSQPLHNFQLHDLKWAMNHSNNQRLRKLADSSQKSPQRSDTDTDSDNNRKGNTVREAPFNNGASSGSSLDHKTGKSEKKVINAPDSLVDSDSLGKKVAPPEGRSKIYIRLRTKNQKPVEEVVDVGDQNLNVEDVEEFVPKTWNLRPRKPISKPRNQNGGAPKMVASAHDNKTQRPESSRSRNVTESKPAEKKAKKQKFSISLTREEIDEDIFAMTGSKASRRPKKRAKNVQKQLDCVFPGLWLSSITPDSYRVPEPPLKV</sequence>
<dbReference type="STRING" id="29730.A0A0D2R0H2"/>
<accession>A0A0D2R0H2</accession>
<feature type="compositionally biased region" description="Basic and acidic residues" evidence="1">
    <location>
        <begin position="215"/>
        <end position="226"/>
    </location>
</feature>
<dbReference type="eggNOG" id="ENOG502S34I">
    <property type="taxonomic scope" value="Eukaryota"/>
</dbReference>
<evidence type="ECO:0000313" key="2">
    <source>
        <dbReference type="EMBL" id="KJB22886.1"/>
    </source>
</evidence>